<sequence length="133" mass="15474">MNTILGILILISFMILSAQLYQRYFPVYGVKCIHPEKVSKDTILLDIRDYNVAYKLEAASKENIPLPYLKRFSDEIKGKKIVVISSDLAGKNLCVRYLRKKGFDVRGYYILGESDKSKVLHFLNPRRRECREI</sequence>
<dbReference type="Proteomes" id="UP000790580">
    <property type="component" value="Unassembled WGS sequence"/>
</dbReference>
<evidence type="ECO:0000313" key="2">
    <source>
        <dbReference type="Proteomes" id="UP000790580"/>
    </source>
</evidence>
<dbReference type="EMBL" id="JAHQCR010000054">
    <property type="protein sequence ID" value="MBU9722595.1"/>
    <property type="molecule type" value="Genomic_DNA"/>
</dbReference>
<evidence type="ECO:0000313" key="1">
    <source>
        <dbReference type="EMBL" id="MBU9722595.1"/>
    </source>
</evidence>
<accession>A0ABS6JZR7</accession>
<proteinExistence type="predicted"/>
<keyword evidence="2" id="KW-1185">Reference proteome</keyword>
<dbReference type="RefSeq" id="WP_088074164.1">
    <property type="nucleotide sequence ID" value="NZ_JAHQCR010000054.1"/>
</dbReference>
<name>A0ABS6JZR7_9BACI</name>
<gene>
    <name evidence="1" type="ORF">KS407_14255</name>
</gene>
<reference evidence="1 2" key="1">
    <citation type="submission" date="2021-06" db="EMBL/GenBank/DDBJ databases">
        <title>Bacillus sp. RD4P76, an endophyte from a halophyte.</title>
        <authorList>
            <person name="Sun J.-Q."/>
        </authorList>
    </citation>
    <scope>NUCLEOTIDE SEQUENCE [LARGE SCALE GENOMIC DNA]</scope>
    <source>
        <strain evidence="1 2">JCM 17098</strain>
    </source>
</reference>
<comment type="caution">
    <text evidence="1">The sequence shown here is derived from an EMBL/GenBank/DDBJ whole genome shotgun (WGS) entry which is preliminary data.</text>
</comment>
<protein>
    <submittedName>
        <fullName evidence="1">Sulfurtransferase</fullName>
    </submittedName>
</protein>
<organism evidence="1 2">
    <name type="scientific">Evansella alkalicola</name>
    <dbReference type="NCBI Taxonomy" id="745819"/>
    <lineage>
        <taxon>Bacteria</taxon>
        <taxon>Bacillati</taxon>
        <taxon>Bacillota</taxon>
        <taxon>Bacilli</taxon>
        <taxon>Bacillales</taxon>
        <taxon>Bacillaceae</taxon>
        <taxon>Evansella</taxon>
    </lineage>
</organism>